<keyword evidence="2" id="KW-1185">Reference proteome</keyword>
<dbReference type="OrthoDB" id="7554397at2759"/>
<dbReference type="PANTHER" id="PTHR47331">
    <property type="entry name" value="PHD-TYPE DOMAIN-CONTAINING PROTEIN"/>
    <property type="match status" value="1"/>
</dbReference>
<evidence type="ECO:0000313" key="1">
    <source>
        <dbReference type="EMBL" id="GBP38762.1"/>
    </source>
</evidence>
<gene>
    <name evidence="1" type="ORF">EVAR_33510_1</name>
</gene>
<evidence type="ECO:0000313" key="2">
    <source>
        <dbReference type="Proteomes" id="UP000299102"/>
    </source>
</evidence>
<name>A0A4C1VK36_EUMVA</name>
<accession>A0A4C1VK36</accession>
<protein>
    <submittedName>
        <fullName evidence="1">Uncharacterized protein</fullName>
    </submittedName>
</protein>
<proteinExistence type="predicted"/>
<dbReference type="Proteomes" id="UP000299102">
    <property type="component" value="Unassembled WGS sequence"/>
</dbReference>
<sequence length="233" mass="27476">MQQKAEHPLVVYTVRDLHIASQSIAESIIEECEHLADIRHQIVYEGGTLSLVKITGTSLARVNFMQSKEEKENDSIENLIKEHFALDNIRTVPRWPKTDPEKHNRNTVLSWLRNLEKKLKRDEELKQKYVQKIRHLFENGYAEKACELPTPRMHLVMEEQDMKLESRVFESNSRTVLTWIRTGARVCNPFVAYWIAELEENTKKAEWRWIPTKENVVDDVTRDAPSVLYHEQR</sequence>
<dbReference type="EMBL" id="BGZK01000354">
    <property type="protein sequence ID" value="GBP38762.1"/>
    <property type="molecule type" value="Genomic_DNA"/>
</dbReference>
<dbReference type="AlphaFoldDB" id="A0A4C1VK36"/>
<comment type="caution">
    <text evidence="1">The sequence shown here is derived from an EMBL/GenBank/DDBJ whole genome shotgun (WGS) entry which is preliminary data.</text>
</comment>
<dbReference type="PANTHER" id="PTHR47331:SF1">
    <property type="entry name" value="GAG-LIKE PROTEIN"/>
    <property type="match status" value="1"/>
</dbReference>
<organism evidence="1 2">
    <name type="scientific">Eumeta variegata</name>
    <name type="common">Bagworm moth</name>
    <name type="synonym">Eumeta japonica</name>
    <dbReference type="NCBI Taxonomy" id="151549"/>
    <lineage>
        <taxon>Eukaryota</taxon>
        <taxon>Metazoa</taxon>
        <taxon>Ecdysozoa</taxon>
        <taxon>Arthropoda</taxon>
        <taxon>Hexapoda</taxon>
        <taxon>Insecta</taxon>
        <taxon>Pterygota</taxon>
        <taxon>Neoptera</taxon>
        <taxon>Endopterygota</taxon>
        <taxon>Lepidoptera</taxon>
        <taxon>Glossata</taxon>
        <taxon>Ditrysia</taxon>
        <taxon>Tineoidea</taxon>
        <taxon>Psychidae</taxon>
        <taxon>Oiketicinae</taxon>
        <taxon>Eumeta</taxon>
    </lineage>
</organism>
<reference evidence="1 2" key="1">
    <citation type="journal article" date="2019" name="Commun. Biol.">
        <title>The bagworm genome reveals a unique fibroin gene that provides high tensile strength.</title>
        <authorList>
            <person name="Kono N."/>
            <person name="Nakamura H."/>
            <person name="Ohtoshi R."/>
            <person name="Tomita M."/>
            <person name="Numata K."/>
            <person name="Arakawa K."/>
        </authorList>
    </citation>
    <scope>NUCLEOTIDE SEQUENCE [LARGE SCALE GENOMIC DNA]</scope>
</reference>